<protein>
    <submittedName>
        <fullName evidence="6">Alkanesulfonate monooxygenase</fullName>
    </submittedName>
</protein>
<proteinExistence type="predicted"/>
<dbReference type="GO" id="GO:0008726">
    <property type="term" value="F:alkanesulfonate monooxygenase activity"/>
    <property type="evidence" value="ECO:0007669"/>
    <property type="project" value="TreeGrafter"/>
</dbReference>
<dbReference type="PANTHER" id="PTHR42847">
    <property type="entry name" value="ALKANESULFONATE MONOOXYGENASE"/>
    <property type="match status" value="1"/>
</dbReference>
<dbReference type="Gene3D" id="3.20.20.30">
    <property type="entry name" value="Luciferase-like domain"/>
    <property type="match status" value="1"/>
</dbReference>
<accession>A0A511DQK1</accession>
<name>A0A511DQK1_9PSEU</name>
<dbReference type="OrthoDB" id="9814695at2"/>
<dbReference type="SUPFAM" id="SSF51679">
    <property type="entry name" value="Bacterial luciferase-like"/>
    <property type="match status" value="1"/>
</dbReference>
<dbReference type="Proteomes" id="UP000321685">
    <property type="component" value="Unassembled WGS sequence"/>
</dbReference>
<evidence type="ECO:0000313" key="7">
    <source>
        <dbReference type="Proteomes" id="UP000321685"/>
    </source>
</evidence>
<comment type="caution">
    <text evidence="6">The sequence shown here is derived from an EMBL/GenBank/DDBJ whole genome shotgun (WGS) entry which is preliminary data.</text>
</comment>
<evidence type="ECO:0000256" key="3">
    <source>
        <dbReference type="ARBA" id="ARBA00023002"/>
    </source>
</evidence>
<feature type="domain" description="Luciferase-like" evidence="5">
    <location>
        <begin position="41"/>
        <end position="344"/>
    </location>
</feature>
<dbReference type="RefSeq" id="WP_147116101.1">
    <property type="nucleotide sequence ID" value="NZ_BJVJ01000148.1"/>
</dbReference>
<dbReference type="InterPro" id="IPR050172">
    <property type="entry name" value="SsuD_RutA_monooxygenase"/>
</dbReference>
<dbReference type="PANTHER" id="PTHR42847:SF4">
    <property type="entry name" value="ALKANESULFONATE MONOOXYGENASE-RELATED"/>
    <property type="match status" value="1"/>
</dbReference>
<dbReference type="InterPro" id="IPR011251">
    <property type="entry name" value="Luciferase-like_dom"/>
</dbReference>
<evidence type="ECO:0000313" key="6">
    <source>
        <dbReference type="EMBL" id="GEL27105.1"/>
    </source>
</evidence>
<dbReference type="EMBL" id="BJVJ01000148">
    <property type="protein sequence ID" value="GEL27105.1"/>
    <property type="molecule type" value="Genomic_DNA"/>
</dbReference>
<gene>
    <name evidence="6" type="primary">ssuD</name>
    <name evidence="6" type="ORF">PSU4_60590</name>
</gene>
<evidence type="ECO:0000259" key="5">
    <source>
        <dbReference type="Pfam" id="PF00296"/>
    </source>
</evidence>
<sequence length="384" mass="40850">MPLTVHGYLPTSGEAGRFLDHIAAAPNARSGVSRSAAAVGSSYRPATLDFLTEIAQAAEAVGYDSVLVPTGHTCEDAWITASALMTRTSRLRFMVAFRPGLVTPVLAAQMVATYQRFSGGRLTLNVTPGVPGATAERYGDWRDKAERLEQAGEFLTIMRGAWSGEPFTFEGRHHHVREASVAPFAPAPTVYYGGSSELSMQFAARHADVYLSYVEPLEMTRQRLDHVRALAAEHGRTVRCALSFSVLSRETSEEAWAAADAMLDGVDPQTIEDARAIFAKAGVNASAARTRLMGVLSDTSGRAEVAPNLWIGPMLVRSGAAPALVGSHEEVADRIEELVGIGCDEIEMGGAPNLESILSFGTHVMPILRARGIVADEAAAGVAG</sequence>
<dbReference type="GO" id="GO:0046306">
    <property type="term" value="P:alkanesulfonate catabolic process"/>
    <property type="evidence" value="ECO:0007669"/>
    <property type="project" value="TreeGrafter"/>
</dbReference>
<keyword evidence="3" id="KW-0560">Oxidoreductase</keyword>
<reference evidence="6 7" key="1">
    <citation type="submission" date="2019-07" db="EMBL/GenBank/DDBJ databases">
        <title>Whole genome shotgun sequence of Pseudonocardia sulfidoxydans NBRC 16205.</title>
        <authorList>
            <person name="Hosoyama A."/>
            <person name="Uohara A."/>
            <person name="Ohji S."/>
            <person name="Ichikawa N."/>
        </authorList>
    </citation>
    <scope>NUCLEOTIDE SEQUENCE [LARGE SCALE GENOMIC DNA]</scope>
    <source>
        <strain evidence="6 7">NBRC 16205</strain>
    </source>
</reference>
<keyword evidence="4 6" id="KW-0503">Monooxygenase</keyword>
<keyword evidence="7" id="KW-1185">Reference proteome</keyword>
<dbReference type="CDD" id="cd01094">
    <property type="entry name" value="Alkanesulfonate_monoxygenase"/>
    <property type="match status" value="1"/>
</dbReference>
<evidence type="ECO:0000256" key="2">
    <source>
        <dbReference type="ARBA" id="ARBA00022643"/>
    </source>
</evidence>
<dbReference type="InterPro" id="IPR036661">
    <property type="entry name" value="Luciferase-like_sf"/>
</dbReference>
<evidence type="ECO:0000256" key="4">
    <source>
        <dbReference type="ARBA" id="ARBA00023033"/>
    </source>
</evidence>
<dbReference type="AlphaFoldDB" id="A0A511DQK1"/>
<evidence type="ECO:0000256" key="1">
    <source>
        <dbReference type="ARBA" id="ARBA00022630"/>
    </source>
</evidence>
<keyword evidence="1" id="KW-0285">Flavoprotein</keyword>
<keyword evidence="2" id="KW-0288">FMN</keyword>
<dbReference type="Pfam" id="PF00296">
    <property type="entry name" value="Bac_luciferase"/>
    <property type="match status" value="1"/>
</dbReference>
<organism evidence="6 7">
    <name type="scientific">Pseudonocardia sulfidoxydans NBRC 16205</name>
    <dbReference type="NCBI Taxonomy" id="1223511"/>
    <lineage>
        <taxon>Bacteria</taxon>
        <taxon>Bacillati</taxon>
        <taxon>Actinomycetota</taxon>
        <taxon>Actinomycetes</taxon>
        <taxon>Pseudonocardiales</taxon>
        <taxon>Pseudonocardiaceae</taxon>
        <taxon>Pseudonocardia</taxon>
    </lineage>
</organism>